<evidence type="ECO:0000256" key="1">
    <source>
        <dbReference type="SAM" id="MobiDB-lite"/>
    </source>
</evidence>
<name>T0HP14_9SPHN</name>
<evidence type="ECO:0000313" key="3">
    <source>
        <dbReference type="EMBL" id="EQB18126.1"/>
    </source>
</evidence>
<protein>
    <recommendedName>
        <fullName evidence="2">Flagellar hook-length control protein-like C-terminal domain-containing protein</fullName>
    </recommendedName>
</protein>
<dbReference type="Gene3D" id="3.30.750.140">
    <property type="match status" value="1"/>
</dbReference>
<evidence type="ECO:0000313" key="4">
    <source>
        <dbReference type="Proteomes" id="UP000015527"/>
    </source>
</evidence>
<feature type="compositionally biased region" description="Polar residues" evidence="1">
    <location>
        <begin position="185"/>
        <end position="199"/>
    </location>
</feature>
<feature type="compositionally biased region" description="Low complexity" evidence="1">
    <location>
        <begin position="204"/>
        <end position="216"/>
    </location>
</feature>
<evidence type="ECO:0000259" key="2">
    <source>
        <dbReference type="Pfam" id="PF02120"/>
    </source>
</evidence>
<dbReference type="Proteomes" id="UP000015527">
    <property type="component" value="Unassembled WGS sequence"/>
</dbReference>
<organism evidence="3 4">
    <name type="scientific">Novosphingobium lindaniclasticum LE124</name>
    <dbReference type="NCBI Taxonomy" id="1096930"/>
    <lineage>
        <taxon>Bacteria</taxon>
        <taxon>Pseudomonadati</taxon>
        <taxon>Pseudomonadota</taxon>
        <taxon>Alphaproteobacteria</taxon>
        <taxon>Sphingomonadales</taxon>
        <taxon>Sphingomonadaceae</taxon>
        <taxon>Novosphingobium</taxon>
    </lineage>
</organism>
<dbReference type="InterPro" id="IPR038610">
    <property type="entry name" value="FliK-like_C_sf"/>
</dbReference>
<feature type="compositionally biased region" description="Low complexity" evidence="1">
    <location>
        <begin position="1"/>
        <end position="17"/>
    </location>
</feature>
<comment type="caution">
    <text evidence="3">The sequence shown here is derived from an EMBL/GenBank/DDBJ whole genome shotgun (WGS) entry which is preliminary data.</text>
</comment>
<sequence>MAQPSGAAAADGLAGNGSLTSAKQAAGSFQSLLGMTQASSSIAGTPGEAAAGSGSEQAAASELATAPATPADTLAGDPALLPPMTAEAQPPTSAQQARPADAKPADSKPGDADAAPAADHIKPQVAADQPILPQLVEQAASAEPTASTAPSDGAADDPSAQDDADLPAAKHDQGDAAAALALQVPVSQTQPTAAPSIQPQLAVAPPSAHGEGAAEPEAGKDNGEGSAGISGKLAKPGAAASSLAHGQAAQEPSGARSQNAAAGAGTTAERAPDQGPASSDANLSAPLFSQTLTGTASRPAALPYAPPAQSALQSATVSVQQGQFGNDIGVEIARALDKGGDDLLIRLDPRHMGRIDVRLSFDHDGVLRAVLSADSASSLDMLRRESTDLGRALADAGIRSDGQSLRFDSRSGGQGGQRWQGEQGQRQAGIHSHGGAGDGFGGSEDPIYRPLRSSGHVDLMA</sequence>
<dbReference type="eggNOG" id="COG3144">
    <property type="taxonomic scope" value="Bacteria"/>
</dbReference>
<dbReference type="PATRIC" id="fig|1096930.3.peg.1042"/>
<feature type="compositionally biased region" description="Low complexity" evidence="1">
    <location>
        <begin position="419"/>
        <end position="431"/>
    </location>
</feature>
<dbReference type="InterPro" id="IPR021136">
    <property type="entry name" value="Flagellar_hook_control-like_C"/>
</dbReference>
<feature type="region of interest" description="Disordered" evidence="1">
    <location>
        <begin position="1"/>
        <end position="20"/>
    </location>
</feature>
<dbReference type="EMBL" id="ATHL01000042">
    <property type="protein sequence ID" value="EQB18126.1"/>
    <property type="molecule type" value="Genomic_DNA"/>
</dbReference>
<feature type="compositionally biased region" description="Gly residues" evidence="1">
    <location>
        <begin position="432"/>
        <end position="442"/>
    </location>
</feature>
<dbReference type="CDD" id="cd17470">
    <property type="entry name" value="T3SS_Flik_C"/>
    <property type="match status" value="1"/>
</dbReference>
<dbReference type="AlphaFoldDB" id="T0HP14"/>
<feature type="region of interest" description="Disordered" evidence="1">
    <location>
        <begin position="403"/>
        <end position="461"/>
    </location>
</feature>
<feature type="region of interest" description="Disordered" evidence="1">
    <location>
        <begin position="39"/>
        <end position="283"/>
    </location>
</feature>
<gene>
    <name evidence="3" type="ORF">L284_05290</name>
</gene>
<dbReference type="Pfam" id="PF02120">
    <property type="entry name" value="Flg_hook"/>
    <property type="match status" value="1"/>
</dbReference>
<feature type="compositionally biased region" description="Low complexity" evidence="1">
    <location>
        <begin position="47"/>
        <end position="79"/>
    </location>
</feature>
<proteinExistence type="predicted"/>
<feature type="compositionally biased region" description="Low complexity" evidence="1">
    <location>
        <begin position="237"/>
        <end position="250"/>
    </location>
</feature>
<feature type="compositionally biased region" description="Basic and acidic residues" evidence="1">
    <location>
        <begin position="100"/>
        <end position="111"/>
    </location>
</feature>
<reference evidence="3 4" key="1">
    <citation type="journal article" date="2013" name="Genome Announc.">
        <title>Genome Sequence of Novosphingobium lindaniclasticum LE124T, Isolated from a Hexachlorocyclohexane Dumpsite.</title>
        <authorList>
            <person name="Saxena A."/>
            <person name="Nayyar N."/>
            <person name="Sangwan N."/>
            <person name="Kumari R."/>
            <person name="Khurana J.P."/>
            <person name="Lal R."/>
        </authorList>
    </citation>
    <scope>NUCLEOTIDE SEQUENCE [LARGE SCALE GENOMIC DNA]</scope>
    <source>
        <strain evidence="3 4">LE124</strain>
    </source>
</reference>
<feature type="domain" description="Flagellar hook-length control protein-like C-terminal" evidence="2">
    <location>
        <begin position="334"/>
        <end position="411"/>
    </location>
</feature>
<feature type="compositionally biased region" description="Low complexity" evidence="1">
    <location>
        <begin position="139"/>
        <end position="158"/>
    </location>
</feature>
<keyword evidence="4" id="KW-1185">Reference proteome</keyword>
<accession>T0HP14</accession>